<reference evidence="1 2" key="1">
    <citation type="submission" date="2018-10" db="EMBL/GenBank/DDBJ databases">
        <title>Genome assembly for a Yunnan-Guizhou Plateau 3E fish, Anabarilius grahami (Regan), and its evolutionary and genetic applications.</title>
        <authorList>
            <person name="Jiang W."/>
        </authorList>
    </citation>
    <scope>NUCLEOTIDE SEQUENCE [LARGE SCALE GENOMIC DNA]</scope>
    <source>
        <strain evidence="1">AG-KIZ</strain>
        <tissue evidence="1">Muscle</tissue>
    </source>
</reference>
<dbReference type="Proteomes" id="UP000281406">
    <property type="component" value="Unassembled WGS sequence"/>
</dbReference>
<evidence type="ECO:0000313" key="1">
    <source>
        <dbReference type="EMBL" id="ROL45733.1"/>
    </source>
</evidence>
<accession>A0A3N0YHU8</accession>
<sequence length="458" mass="52909">SFSLNTEKTIIEQTKDIMTRVDKKIQAMKNEDETKTELHNYIVAESNEENQNLTNDTREKITALYGANAERRTFEDLKNDDKLAEMTNHFSSSNKLRDCSSVWILSDINRAVTSKDTWEILKYCTKDMMQAGECRDIHFICTKSDNIEPEEYNRLKFCKWSIEIPKLQDVLKNMNKRINQEMTRGCVAEAKAVISLIQSKTMAETEVHNVLERSLEKALDKIDCQFDMLQRLLSQSLSNGVEKSELSCRDSAEEIISPYLPEGHGGFHKILQALCINGGRHRSKAWDTVLDLNECLTKHMYENIDVEFNSIFPISAKTGFSVQELIDKFSIISSDSVHASSPMLNFIKAQEENQKKTLKEEVVNRKKKIYTSIHDTIKTAMAPYYEVTHAETLRVKIYHTPIRTINREIKEPESVHSVLEQWIQRDVIEKVEDTREEEDEQERLPRLMNVPVGYTVVG</sequence>
<evidence type="ECO:0000313" key="2">
    <source>
        <dbReference type="Proteomes" id="UP000281406"/>
    </source>
</evidence>
<dbReference type="PANTHER" id="PTHR47308">
    <property type="entry name" value="NUCLEAR GTPASE SLIP-GC"/>
    <property type="match status" value="1"/>
</dbReference>
<dbReference type="GO" id="GO:0003924">
    <property type="term" value="F:GTPase activity"/>
    <property type="evidence" value="ECO:0007669"/>
    <property type="project" value="TreeGrafter"/>
</dbReference>
<feature type="non-terminal residue" evidence="1">
    <location>
        <position position="1"/>
    </location>
</feature>
<proteinExistence type="predicted"/>
<dbReference type="AlphaFoldDB" id="A0A3N0YHU8"/>
<name>A0A3N0YHU8_ANAGA</name>
<dbReference type="EMBL" id="RJVU01042534">
    <property type="protein sequence ID" value="ROL45733.1"/>
    <property type="molecule type" value="Genomic_DNA"/>
</dbReference>
<dbReference type="OrthoDB" id="3598281at2759"/>
<protein>
    <submittedName>
        <fullName evidence="1">Nuclear GTPase SLIP-GC</fullName>
    </submittedName>
</protein>
<gene>
    <name evidence="1" type="ORF">DPX16_11428</name>
</gene>
<comment type="caution">
    <text evidence="1">The sequence shown here is derived from an EMBL/GenBank/DDBJ whole genome shotgun (WGS) entry which is preliminary data.</text>
</comment>
<organism evidence="1 2">
    <name type="scientific">Anabarilius grahami</name>
    <name type="common">Kanglang fish</name>
    <name type="synonym">Barilius grahami</name>
    <dbReference type="NCBI Taxonomy" id="495550"/>
    <lineage>
        <taxon>Eukaryota</taxon>
        <taxon>Metazoa</taxon>
        <taxon>Chordata</taxon>
        <taxon>Craniata</taxon>
        <taxon>Vertebrata</taxon>
        <taxon>Euteleostomi</taxon>
        <taxon>Actinopterygii</taxon>
        <taxon>Neopterygii</taxon>
        <taxon>Teleostei</taxon>
        <taxon>Ostariophysi</taxon>
        <taxon>Cypriniformes</taxon>
        <taxon>Xenocyprididae</taxon>
        <taxon>Xenocypridinae</taxon>
        <taxon>Xenocypridinae incertae sedis</taxon>
        <taxon>Anabarilius</taxon>
    </lineage>
</organism>
<dbReference type="InterPro" id="IPR053082">
    <property type="entry name" value="Nuclear_GTPase_SLIP-GC"/>
</dbReference>
<keyword evidence="2" id="KW-1185">Reference proteome</keyword>
<dbReference type="PANTHER" id="PTHR47308:SF1">
    <property type="entry name" value="NUCLEAR GTPASE SLIP-GC"/>
    <property type="match status" value="1"/>
</dbReference>